<dbReference type="Pfam" id="PF11715">
    <property type="entry name" value="Beta-prop_Nup120_160"/>
    <property type="match status" value="1"/>
</dbReference>
<reference evidence="5 6" key="1">
    <citation type="journal article" date="2018" name="Sci. Rep.">
        <title>Genomic signatures of local adaptation to the degree of environmental predictability in rotifers.</title>
        <authorList>
            <person name="Franch-Gras L."/>
            <person name="Hahn C."/>
            <person name="Garcia-Roger E.M."/>
            <person name="Carmona M.J."/>
            <person name="Serra M."/>
            <person name="Gomez A."/>
        </authorList>
    </citation>
    <scope>NUCLEOTIDE SEQUENCE [LARGE SCALE GENOMIC DNA]</scope>
    <source>
        <strain evidence="5">HYR1</strain>
    </source>
</reference>
<dbReference type="PANTHER" id="PTHR21286">
    <property type="entry name" value="NUCLEAR PORE COMPLEX PROTEIN NUP160"/>
    <property type="match status" value="1"/>
</dbReference>
<dbReference type="InterPro" id="IPR059141">
    <property type="entry name" value="Beta-prop_Nup120_160"/>
</dbReference>
<proteinExistence type="predicted"/>
<keyword evidence="2" id="KW-0813">Transport</keyword>
<dbReference type="Proteomes" id="UP000276133">
    <property type="component" value="Unassembled WGS sequence"/>
</dbReference>
<keyword evidence="6" id="KW-1185">Reference proteome</keyword>
<feature type="domain" description="Nucleoporin Nup120/160 beta-propeller" evidence="4">
    <location>
        <begin position="23"/>
        <end position="146"/>
    </location>
</feature>
<comment type="caution">
    <text evidence="5">The sequence shown here is derived from an EMBL/GenBank/DDBJ whole genome shotgun (WGS) entry which is preliminary data.</text>
</comment>
<protein>
    <submittedName>
        <fullName evidence="5">Nuclear pore complex protein Nup160-like</fullName>
    </submittedName>
</protein>
<comment type="subcellular location">
    <subcellularLocation>
        <location evidence="1">Nucleus</location>
    </subcellularLocation>
</comment>
<dbReference type="EMBL" id="REGN01014181">
    <property type="protein sequence ID" value="RMZ92945.1"/>
    <property type="molecule type" value="Genomic_DNA"/>
</dbReference>
<evidence type="ECO:0000259" key="4">
    <source>
        <dbReference type="Pfam" id="PF11715"/>
    </source>
</evidence>
<dbReference type="PANTHER" id="PTHR21286:SF0">
    <property type="entry name" value="NUCLEAR PORE COMPLEX PROTEIN NUP160"/>
    <property type="match status" value="1"/>
</dbReference>
<evidence type="ECO:0000256" key="1">
    <source>
        <dbReference type="ARBA" id="ARBA00004123"/>
    </source>
</evidence>
<keyword evidence="3" id="KW-0539">Nucleus</keyword>
<dbReference type="AlphaFoldDB" id="A0A3M7P1D6"/>
<sequence>MDEVEENFVDEEFDDEKISEQILSEMDLKELYVKKIFEPLRYSRHVMLKSLGILGVNVSDAMGFHLSNDEIKEKIIQSIEQAVQSHPNFGSVSEEEFLALNMKFWSKYYTMLKQYDFDSRLPLGCFIEPKNESIILLIRKNSVSVYSRADLSQFYQTASIDSIKSFLPNNIKKGDNKNKSITFFLRLKVLKHQNMLCKLKQLIILCTINILILQNSSINLVKTFFLVELDFGFTLRVVNASLRAKA</sequence>
<evidence type="ECO:0000313" key="6">
    <source>
        <dbReference type="Proteomes" id="UP000276133"/>
    </source>
</evidence>
<name>A0A3M7P1D6_BRAPC</name>
<dbReference type="GO" id="GO:0017056">
    <property type="term" value="F:structural constituent of nuclear pore"/>
    <property type="evidence" value="ECO:0007669"/>
    <property type="project" value="TreeGrafter"/>
</dbReference>
<evidence type="ECO:0000313" key="5">
    <source>
        <dbReference type="EMBL" id="RMZ92945.1"/>
    </source>
</evidence>
<evidence type="ECO:0000256" key="3">
    <source>
        <dbReference type="ARBA" id="ARBA00023242"/>
    </source>
</evidence>
<dbReference type="OrthoDB" id="67716at2759"/>
<dbReference type="GO" id="GO:0005643">
    <property type="term" value="C:nuclear pore"/>
    <property type="evidence" value="ECO:0007669"/>
    <property type="project" value="TreeGrafter"/>
</dbReference>
<gene>
    <name evidence="5" type="ORF">BpHYR1_025995</name>
</gene>
<dbReference type="STRING" id="10195.A0A3M7P1D6"/>
<accession>A0A3M7P1D6</accession>
<dbReference type="InterPro" id="IPR021717">
    <property type="entry name" value="Nucleoporin_Nup160"/>
</dbReference>
<organism evidence="5 6">
    <name type="scientific">Brachionus plicatilis</name>
    <name type="common">Marine rotifer</name>
    <name type="synonym">Brachionus muelleri</name>
    <dbReference type="NCBI Taxonomy" id="10195"/>
    <lineage>
        <taxon>Eukaryota</taxon>
        <taxon>Metazoa</taxon>
        <taxon>Spiralia</taxon>
        <taxon>Gnathifera</taxon>
        <taxon>Rotifera</taxon>
        <taxon>Eurotatoria</taxon>
        <taxon>Monogononta</taxon>
        <taxon>Pseudotrocha</taxon>
        <taxon>Ploima</taxon>
        <taxon>Brachionidae</taxon>
        <taxon>Brachionus</taxon>
    </lineage>
</organism>
<evidence type="ECO:0000256" key="2">
    <source>
        <dbReference type="ARBA" id="ARBA00022448"/>
    </source>
</evidence>